<protein>
    <submittedName>
        <fullName evidence="4 5">Fatty acid hydroxylase superfamily (ERG3)</fullName>
    </submittedName>
</protein>
<accession>A0A9W4XD98</accession>
<dbReference type="EMBL" id="CAMXCS010000002">
    <property type="protein sequence ID" value="CAI3940984.1"/>
    <property type="molecule type" value="Genomic_DNA"/>
</dbReference>
<evidence type="ECO:0000313" key="6">
    <source>
        <dbReference type="Proteomes" id="UP001154255"/>
    </source>
</evidence>
<dbReference type="EMBL" id="CAMXCM010000002">
    <property type="protein sequence ID" value="CAI3942581.1"/>
    <property type="molecule type" value="Genomic_DNA"/>
</dbReference>
<dbReference type="RefSeq" id="WP_271789548.1">
    <property type="nucleotide sequence ID" value="NZ_CAMXCJ010000003.1"/>
</dbReference>
<reference evidence="5" key="1">
    <citation type="submission" date="2022-10" db="EMBL/GenBank/DDBJ databases">
        <authorList>
            <person name="Botero Cardona J."/>
        </authorList>
    </citation>
    <scope>NUCLEOTIDE SEQUENCE</scope>
    <source>
        <strain evidence="5">LMG 31819</strain>
        <strain evidence="4">R-53529</strain>
    </source>
</reference>
<feature type="transmembrane region" description="Helical" evidence="2">
    <location>
        <begin position="62"/>
        <end position="83"/>
    </location>
</feature>
<feature type="transmembrane region" description="Helical" evidence="2">
    <location>
        <begin position="32"/>
        <end position="56"/>
    </location>
</feature>
<evidence type="ECO:0000313" key="5">
    <source>
        <dbReference type="EMBL" id="CAI3942581.1"/>
    </source>
</evidence>
<feature type="compositionally biased region" description="Low complexity" evidence="1">
    <location>
        <begin position="265"/>
        <end position="274"/>
    </location>
</feature>
<feature type="transmembrane region" description="Helical" evidence="2">
    <location>
        <begin position="148"/>
        <end position="168"/>
    </location>
</feature>
<feature type="transmembrane region" description="Helical" evidence="2">
    <location>
        <begin position="116"/>
        <end position="142"/>
    </location>
</feature>
<gene>
    <name evidence="4" type="ORF">R53529_LOCUS1109</name>
    <name evidence="5" type="ORF">R53530_LOCUS1325</name>
</gene>
<feature type="compositionally biased region" description="Basic and acidic residues" evidence="1">
    <location>
        <begin position="250"/>
        <end position="264"/>
    </location>
</feature>
<feature type="region of interest" description="Disordered" evidence="1">
    <location>
        <begin position="244"/>
        <end position="274"/>
    </location>
</feature>
<keyword evidence="7" id="KW-1185">Reference proteome</keyword>
<keyword evidence="2" id="KW-0812">Transmembrane</keyword>
<proteinExistence type="predicted"/>
<dbReference type="AlphaFoldDB" id="A0A9W4XD98"/>
<evidence type="ECO:0000256" key="1">
    <source>
        <dbReference type="SAM" id="MobiDB-lite"/>
    </source>
</evidence>
<dbReference type="InterPro" id="IPR006694">
    <property type="entry name" value="Fatty_acid_hydroxylase"/>
</dbReference>
<dbReference type="Proteomes" id="UP001154255">
    <property type="component" value="Unassembled WGS sequence"/>
</dbReference>
<evidence type="ECO:0000313" key="4">
    <source>
        <dbReference type="EMBL" id="CAI3940984.1"/>
    </source>
</evidence>
<keyword evidence="2" id="KW-1133">Transmembrane helix</keyword>
<dbReference type="GO" id="GO:0005506">
    <property type="term" value="F:iron ion binding"/>
    <property type="evidence" value="ECO:0007669"/>
    <property type="project" value="InterPro"/>
</dbReference>
<feature type="domain" description="Fatty acid hydroxylase" evidence="3">
    <location>
        <begin position="70"/>
        <end position="212"/>
    </location>
</feature>
<dbReference type="Pfam" id="PF04116">
    <property type="entry name" value="FA_hydroxylase"/>
    <property type="match status" value="1"/>
</dbReference>
<comment type="caution">
    <text evidence="5">The sequence shown here is derived from an EMBL/GenBank/DDBJ whole genome shotgun (WGS) entry which is preliminary data.</text>
</comment>
<evidence type="ECO:0000256" key="2">
    <source>
        <dbReference type="SAM" id="Phobius"/>
    </source>
</evidence>
<sequence>MKKQSIFQIMRDQELRSGRSYDLGKMNLKELWVAYLTHGTILLYFGLILACIVGIYCTFTGWIPILSSTIVMIFGFPLIWYIIHRWIMHATFLYQIKWTASLWKRIHFDHHQDPHLLNVLFGSPLNTIPTILIVGGGIGLAVGGIPGAFAAIGTAIYMACFYEFFHCIQHLGYKPKSQYVLRIKQLHIMHHFHFEKGNYGITNYFWDRVFGTFYADAKSRPRSPTVFNMGYDIKEAERYPWVMLKTGSPPRDRPEGSNFREQKKSSTQQEQKAA</sequence>
<evidence type="ECO:0000259" key="3">
    <source>
        <dbReference type="Pfam" id="PF04116"/>
    </source>
</evidence>
<organism evidence="5 6">
    <name type="scientific">Commensalibacter communis</name>
    <dbReference type="NCBI Taxonomy" id="2972786"/>
    <lineage>
        <taxon>Bacteria</taxon>
        <taxon>Pseudomonadati</taxon>
        <taxon>Pseudomonadota</taxon>
        <taxon>Alphaproteobacteria</taxon>
        <taxon>Acetobacterales</taxon>
        <taxon>Acetobacteraceae</taxon>
    </lineage>
</organism>
<dbReference type="GO" id="GO:0016491">
    <property type="term" value="F:oxidoreductase activity"/>
    <property type="evidence" value="ECO:0007669"/>
    <property type="project" value="InterPro"/>
</dbReference>
<keyword evidence="2" id="KW-0472">Membrane</keyword>
<dbReference type="Proteomes" id="UP001154259">
    <property type="component" value="Unassembled WGS sequence"/>
</dbReference>
<dbReference type="GO" id="GO:0008610">
    <property type="term" value="P:lipid biosynthetic process"/>
    <property type="evidence" value="ECO:0007669"/>
    <property type="project" value="InterPro"/>
</dbReference>
<evidence type="ECO:0000313" key="7">
    <source>
        <dbReference type="Proteomes" id="UP001154259"/>
    </source>
</evidence>
<name>A0A9W4XD98_9PROT</name>